<protein>
    <submittedName>
        <fullName evidence="5">Zinc knuckle CX2CX4HX4C</fullName>
    </submittedName>
</protein>
<keyword evidence="6" id="KW-1185">Reference proteome</keyword>
<feature type="region of interest" description="Disordered" evidence="1">
    <location>
        <begin position="326"/>
        <end position="347"/>
    </location>
</feature>
<evidence type="ECO:0000259" key="2">
    <source>
        <dbReference type="Pfam" id="PF03372"/>
    </source>
</evidence>
<feature type="region of interest" description="Disordered" evidence="1">
    <location>
        <begin position="232"/>
        <end position="286"/>
    </location>
</feature>
<dbReference type="AlphaFoldDB" id="A0A8T2C1V7"/>
<evidence type="ECO:0000259" key="3">
    <source>
        <dbReference type="Pfam" id="PF14111"/>
    </source>
</evidence>
<dbReference type="InterPro" id="IPR040256">
    <property type="entry name" value="At4g02000-like"/>
</dbReference>
<reference evidence="5 6" key="1">
    <citation type="submission" date="2020-12" db="EMBL/GenBank/DDBJ databases">
        <title>Concerted genomic and epigenomic changes stabilize Arabidopsis allopolyploids.</title>
        <authorList>
            <person name="Chen Z."/>
        </authorList>
    </citation>
    <scope>NUCLEOTIDE SEQUENCE [LARGE SCALE GENOMIC DNA]</scope>
    <source>
        <strain evidence="5">Allo738</strain>
        <tissue evidence="5">Leaf</tissue>
    </source>
</reference>
<evidence type="ECO:0000313" key="6">
    <source>
        <dbReference type="Proteomes" id="UP000694240"/>
    </source>
</evidence>
<dbReference type="InterPro" id="IPR005135">
    <property type="entry name" value="Endo/exonuclease/phosphatase"/>
</dbReference>
<evidence type="ECO:0000313" key="5">
    <source>
        <dbReference type="EMBL" id="KAG7594038.1"/>
    </source>
</evidence>
<feature type="domain" description="Endonuclease/exonuclease/phosphatase" evidence="2">
    <location>
        <begin position="349"/>
        <end position="552"/>
    </location>
</feature>
<dbReference type="EMBL" id="JAEFBK010000006">
    <property type="protein sequence ID" value="KAG7594038.1"/>
    <property type="molecule type" value="Genomic_DNA"/>
</dbReference>
<dbReference type="Proteomes" id="UP000694240">
    <property type="component" value="Chromosome 6"/>
</dbReference>
<gene>
    <name evidence="5" type="ORF">ISN45_Aa01g028160</name>
</gene>
<feature type="compositionally biased region" description="Polar residues" evidence="1">
    <location>
        <begin position="237"/>
        <end position="257"/>
    </location>
</feature>
<evidence type="ECO:0000259" key="4">
    <source>
        <dbReference type="Pfam" id="PF14392"/>
    </source>
</evidence>
<dbReference type="PANTHER" id="PTHR31286:SF178">
    <property type="entry name" value="DUF4283 DOMAIN-CONTAINING PROTEIN"/>
    <property type="match status" value="1"/>
</dbReference>
<organism evidence="5 6">
    <name type="scientific">Arabidopsis thaliana x Arabidopsis arenosa</name>
    <dbReference type="NCBI Taxonomy" id="1240361"/>
    <lineage>
        <taxon>Eukaryota</taxon>
        <taxon>Viridiplantae</taxon>
        <taxon>Streptophyta</taxon>
        <taxon>Embryophyta</taxon>
        <taxon>Tracheophyta</taxon>
        <taxon>Spermatophyta</taxon>
        <taxon>Magnoliopsida</taxon>
        <taxon>eudicotyledons</taxon>
        <taxon>Gunneridae</taxon>
        <taxon>Pentapetalae</taxon>
        <taxon>rosids</taxon>
        <taxon>malvids</taxon>
        <taxon>Brassicales</taxon>
        <taxon>Brassicaceae</taxon>
        <taxon>Camelineae</taxon>
        <taxon>Arabidopsis</taxon>
    </lineage>
</organism>
<name>A0A8T2C1V7_9BRAS</name>
<dbReference type="InterPro" id="IPR025558">
    <property type="entry name" value="DUF4283"/>
</dbReference>
<dbReference type="Pfam" id="PF14111">
    <property type="entry name" value="DUF4283"/>
    <property type="match status" value="1"/>
</dbReference>
<evidence type="ECO:0000256" key="1">
    <source>
        <dbReference type="SAM" id="MobiDB-lite"/>
    </source>
</evidence>
<sequence>MGEKEKDLWLSLQNLNLGSERSPLKLSIEASKKREADHRLSLVVKGLHPSQNPAGIKVMMPKIWQLEGRIASRINDDGTVQFFFKQEHQLLTVLERGPWTYKDWLVVVDRWTHRHYPDFLCNILFWVKVLNIPDDSREDRSIHEIGDVLGQVEDIHIQQPTADKAGEVWVRVKIEVSRKLIFARYFTFEDYREPILIRYIYDKLRKFCSNCGSLTHLAASCIPEVPVAEPLPLPAPQTDSHQEQFSGDGNRPTNLPQTPEAADDTMGDTVGSDTSEQRIPPDSQDEQMDIVHPIEEQTSTIREVDSASVSLQDRGIKRKIEATTVTVEASSSRKKPQGQKSTQAKGEDINRKYKLDIMFLAETKNKDSYVQQLGVELHFHHHFLVSPDGLSGGLAIFWRNTVKCDFLSPPTLYYTDMYISEGPTTFCLTYVYGNPERKLRQQQWLKMETLVKAGLYQSKPRLVLGDFNEIQCNSEKLGGPAKPEWQFSNFRRMLRVSGLHEVKPYGGLYTWIGNRSTGTVKSKLDRIVATADWKNQFPKALVQLLDWIGSDHRPLLLQTENNKWKGTKQFRYDNRWRFKQDLHMALQKSWDQDCSHLPPQRFCEALKRCRNNLSRWKSAQNLNSHKLIQQLHLAIQKAYDSPSPDYNYIMDLKRKLQHEYRLEEEFWRTKSRIQWMQAGDKNTKYFHAKTQQRRSPNRITSIQDAHGTIQKSQKEIQKVVHSYFTDVYSSSGSNNLEPVLQHIQSKVTVEMNQQLTKPVSEGEIY</sequence>
<dbReference type="GO" id="GO:0003824">
    <property type="term" value="F:catalytic activity"/>
    <property type="evidence" value="ECO:0007669"/>
    <property type="project" value="InterPro"/>
</dbReference>
<comment type="caution">
    <text evidence="5">The sequence shown here is derived from an EMBL/GenBank/DDBJ whole genome shotgun (WGS) entry which is preliminary data.</text>
</comment>
<feature type="domain" description="DUF4283" evidence="3">
    <location>
        <begin position="36"/>
        <end position="115"/>
    </location>
</feature>
<proteinExistence type="predicted"/>
<dbReference type="InterPro" id="IPR025836">
    <property type="entry name" value="Zn_knuckle_CX2CX4HX4C"/>
</dbReference>
<dbReference type="Pfam" id="PF03372">
    <property type="entry name" value="Exo_endo_phos"/>
    <property type="match status" value="1"/>
</dbReference>
<dbReference type="PANTHER" id="PTHR31286">
    <property type="entry name" value="GLYCINE-RICH CELL WALL STRUCTURAL PROTEIN 1.8-LIKE"/>
    <property type="match status" value="1"/>
</dbReference>
<feature type="domain" description="Zinc knuckle CX2CX4HX4C" evidence="4">
    <location>
        <begin position="176"/>
        <end position="221"/>
    </location>
</feature>
<dbReference type="Pfam" id="PF14392">
    <property type="entry name" value="zf-CCHC_4"/>
    <property type="match status" value="1"/>
</dbReference>
<accession>A0A8T2C1V7</accession>